<dbReference type="InterPro" id="IPR035969">
    <property type="entry name" value="Rab-GAP_TBC_sf"/>
</dbReference>
<evidence type="ECO:0000259" key="2">
    <source>
        <dbReference type="PROSITE" id="PS50086"/>
    </source>
</evidence>
<dbReference type="SMART" id="SM00164">
    <property type="entry name" value="TBC"/>
    <property type="match status" value="1"/>
</dbReference>
<keyword evidence="4" id="KW-1185">Reference proteome</keyword>
<dbReference type="PANTHER" id="PTHR22957:SF333">
    <property type="entry name" value="TBC1 DOMAIN FAMILY MEMBER 25"/>
    <property type="match status" value="1"/>
</dbReference>
<keyword evidence="1" id="KW-0343">GTPase activation</keyword>
<gene>
    <name evidence="3" type="ORF">DGYR_LOCUS12421</name>
</gene>
<protein>
    <recommendedName>
        <fullName evidence="2">Rab-GAP TBC domain-containing protein</fullName>
    </recommendedName>
</protein>
<dbReference type="EMBL" id="CAJFCJ010000024">
    <property type="protein sequence ID" value="CAD5124952.1"/>
    <property type="molecule type" value="Genomic_DNA"/>
</dbReference>
<organism evidence="3 4">
    <name type="scientific">Dimorphilus gyrociliatus</name>
    <dbReference type="NCBI Taxonomy" id="2664684"/>
    <lineage>
        <taxon>Eukaryota</taxon>
        <taxon>Metazoa</taxon>
        <taxon>Spiralia</taxon>
        <taxon>Lophotrochozoa</taxon>
        <taxon>Annelida</taxon>
        <taxon>Polychaeta</taxon>
        <taxon>Polychaeta incertae sedis</taxon>
        <taxon>Dinophilidae</taxon>
        <taxon>Dimorphilus</taxon>
    </lineage>
</organism>
<dbReference type="Gene3D" id="1.10.8.270">
    <property type="entry name" value="putative rabgap domain of human tbc1 domain family member 14 like domains"/>
    <property type="match status" value="1"/>
</dbReference>
<dbReference type="PROSITE" id="PS50086">
    <property type="entry name" value="TBC_RABGAP"/>
    <property type="match status" value="1"/>
</dbReference>
<name>A0A7I8WA19_9ANNE</name>
<evidence type="ECO:0000313" key="4">
    <source>
        <dbReference type="Proteomes" id="UP000549394"/>
    </source>
</evidence>
<dbReference type="OrthoDB" id="10264062at2759"/>
<proteinExistence type="predicted"/>
<evidence type="ECO:0000256" key="1">
    <source>
        <dbReference type="ARBA" id="ARBA00022468"/>
    </source>
</evidence>
<dbReference type="GO" id="GO:0005096">
    <property type="term" value="F:GTPase activator activity"/>
    <property type="evidence" value="ECO:0007669"/>
    <property type="project" value="UniProtKB-KW"/>
</dbReference>
<dbReference type="SUPFAM" id="SSF47923">
    <property type="entry name" value="Ypt/Rab-GAP domain of gyp1p"/>
    <property type="match status" value="2"/>
</dbReference>
<dbReference type="InterPro" id="IPR000195">
    <property type="entry name" value="Rab-GAP-TBC_dom"/>
</dbReference>
<dbReference type="AlphaFoldDB" id="A0A7I8WA19"/>
<dbReference type="PANTHER" id="PTHR22957">
    <property type="entry name" value="TBC1 DOMAIN FAMILY MEMBER GTPASE-ACTIVATING PROTEIN"/>
    <property type="match status" value="1"/>
</dbReference>
<comment type="caution">
    <text evidence="3">The sequence shown here is derived from an EMBL/GenBank/DDBJ whole genome shotgun (WGS) entry which is preliminary data.</text>
</comment>
<reference evidence="3 4" key="1">
    <citation type="submission" date="2020-08" db="EMBL/GenBank/DDBJ databases">
        <authorList>
            <person name="Hejnol A."/>
        </authorList>
    </citation>
    <scope>NUCLEOTIDE SEQUENCE [LARGE SCALE GENOMIC DNA]</scope>
</reference>
<dbReference type="Gene3D" id="1.10.472.80">
    <property type="entry name" value="Ypt/Rab-GAP domain of gyp1p, domain 3"/>
    <property type="match status" value="1"/>
</dbReference>
<dbReference type="GO" id="GO:0005776">
    <property type="term" value="C:autophagosome"/>
    <property type="evidence" value="ECO:0007669"/>
    <property type="project" value="TreeGrafter"/>
</dbReference>
<dbReference type="Pfam" id="PF00566">
    <property type="entry name" value="RabGAP-TBC"/>
    <property type="match status" value="1"/>
</dbReference>
<feature type="domain" description="Rab-GAP TBC" evidence="2">
    <location>
        <begin position="110"/>
        <end position="319"/>
    </location>
</feature>
<dbReference type="Proteomes" id="UP000549394">
    <property type="component" value="Unassembled WGS sequence"/>
</dbReference>
<dbReference type="GO" id="GO:1901096">
    <property type="term" value="P:regulation of autophagosome maturation"/>
    <property type="evidence" value="ECO:0007669"/>
    <property type="project" value="TreeGrafter"/>
</dbReference>
<evidence type="ECO:0000313" key="3">
    <source>
        <dbReference type="EMBL" id="CAD5124952.1"/>
    </source>
</evidence>
<sequence length="466" mass="54683">MAYKQSDPALKLKVDLKPFEEGLEDWDVSPEPDNSTGKVASFLQNTGLLETLQSTVFNVSKVFNYNKKQVEDNTSRERRPLTDAEFREYLDSVGNLTRDTEFRMHVYQNGVEHSLRKVVWKHLLNVFPREFNGKKRFDYLTKKKEEYSKIRDEWKRLLDSDNCSENVKLVANMVRKDTLRTDRGHPLFSDDSSENVIRLFNLLVTYALTHPSLSYCQGMSDLASPLLLVLEDEAHAYICFCSLMRRLSQNFDLKGLVLNKKFEHLQLLLRRKDPEFFSYLKYQNADDLLFCYRWVLLELKREFPLDNVLTLLEVMWASIPPDYPNMMLGIRLSDLDYEKSSLYMKQANIKKNVLNTAYKKLKRKKLECQDIDGCRSMVEDVKAEEVVPKLPAPDEFGCENPFLLFLCLALLLQQKDVIIKKRMDYNEIAMHYDKFIRSNDVDSVLERARLEYSAYLREQQNGSKKV</sequence>
<accession>A0A7I8WA19</accession>